<gene>
    <name evidence="2" type="ORF">A2960_05845</name>
</gene>
<dbReference type="Proteomes" id="UP000176609">
    <property type="component" value="Unassembled WGS sequence"/>
</dbReference>
<accession>A0A1F6AP44</accession>
<keyword evidence="1" id="KW-0812">Transmembrane</keyword>
<keyword evidence="1" id="KW-0472">Membrane</keyword>
<dbReference type="EMBL" id="MFJR01000014">
    <property type="protein sequence ID" value="OGG26047.1"/>
    <property type="molecule type" value="Genomic_DNA"/>
</dbReference>
<sequence>MEKKPAHGKVNLGTAHKNKIFNLFPTLFILLILLIIGLIYIKNTQILTGRATNQNSFLLRSAGNPGETCSGELIKNSTNGSINYLCREDSVCYSKAKFVTDSRGITLYKSDSNSEFIPIYAGANNPAICYYKSATGPYEEKYKEFTFDNICGKEIGSPCCPKSDIPAKDVRKECIPGLVCDNSALAKHQSSPYSNKEAFYNPWYYRLLDARIPNISNGLCIPFSPAPTSSLTCGETGNTCCPGSSVQGFCDNPSDQCLSCSAGNCRDQNQNNKCLGPSEVGYTAFYYWTPIDKATDKDIDIIIGAGASDRQRLTKNLFNQPLTQETINPIFVVTAGTKLNIYTHDNTKTRRSYYVRYSCNDPIIGFSDMPYDGVNFSIECGPYKDSDVGHNFTVTIQLWETSSYFPMPTTSPPITFSKTVRVIPRPTLTPPPWIIVK</sequence>
<reference evidence="2 3" key="1">
    <citation type="journal article" date="2016" name="Nat. Commun.">
        <title>Thousands of microbial genomes shed light on interconnected biogeochemical processes in an aquifer system.</title>
        <authorList>
            <person name="Anantharaman K."/>
            <person name="Brown C.T."/>
            <person name="Hug L.A."/>
            <person name="Sharon I."/>
            <person name="Castelle C.J."/>
            <person name="Probst A.J."/>
            <person name="Thomas B.C."/>
            <person name="Singh A."/>
            <person name="Wilkins M.J."/>
            <person name="Karaoz U."/>
            <person name="Brodie E.L."/>
            <person name="Williams K.H."/>
            <person name="Hubbard S.S."/>
            <person name="Banfield J.F."/>
        </authorList>
    </citation>
    <scope>NUCLEOTIDE SEQUENCE [LARGE SCALE GENOMIC DNA]</scope>
</reference>
<evidence type="ECO:0000313" key="2">
    <source>
        <dbReference type="EMBL" id="OGG26047.1"/>
    </source>
</evidence>
<name>A0A1F6AP44_9BACT</name>
<keyword evidence="1" id="KW-1133">Transmembrane helix</keyword>
<organism evidence="2 3">
    <name type="scientific">Candidatus Gottesmanbacteria bacterium RIFCSPLOWO2_01_FULL_39_12b</name>
    <dbReference type="NCBI Taxonomy" id="1798388"/>
    <lineage>
        <taxon>Bacteria</taxon>
        <taxon>Candidatus Gottesmaniibacteriota</taxon>
    </lineage>
</organism>
<comment type="caution">
    <text evidence="2">The sequence shown here is derived from an EMBL/GenBank/DDBJ whole genome shotgun (WGS) entry which is preliminary data.</text>
</comment>
<evidence type="ECO:0000313" key="3">
    <source>
        <dbReference type="Proteomes" id="UP000176609"/>
    </source>
</evidence>
<protein>
    <submittedName>
        <fullName evidence="2">Uncharacterized protein</fullName>
    </submittedName>
</protein>
<dbReference type="AlphaFoldDB" id="A0A1F6AP44"/>
<evidence type="ECO:0000256" key="1">
    <source>
        <dbReference type="SAM" id="Phobius"/>
    </source>
</evidence>
<feature type="transmembrane region" description="Helical" evidence="1">
    <location>
        <begin position="20"/>
        <end position="41"/>
    </location>
</feature>
<proteinExistence type="predicted"/>